<dbReference type="Pfam" id="PF05402">
    <property type="entry name" value="PqqD"/>
    <property type="match status" value="1"/>
</dbReference>
<comment type="caution">
    <text evidence="1">The sequence shown here is derived from an EMBL/GenBank/DDBJ whole genome shotgun (WGS) entry which is preliminary data.</text>
</comment>
<organism evidence="1 2">
    <name type="scientific">Paenibacillus xylanivorans</name>
    <dbReference type="NCBI Taxonomy" id="1705561"/>
    <lineage>
        <taxon>Bacteria</taxon>
        <taxon>Bacillati</taxon>
        <taxon>Bacillota</taxon>
        <taxon>Bacilli</taxon>
        <taxon>Bacillales</taxon>
        <taxon>Paenibacillaceae</taxon>
        <taxon>Paenibacillus</taxon>
    </lineage>
</organism>
<dbReference type="PATRIC" id="fig|1705561.3.peg.1690"/>
<dbReference type="Gene3D" id="1.10.10.1150">
    <property type="entry name" value="Coenzyme PQQ synthesis protein D (PqqD)"/>
    <property type="match status" value="1"/>
</dbReference>
<dbReference type="EMBL" id="LITU01000050">
    <property type="protein sequence ID" value="KOY17023.1"/>
    <property type="molecule type" value="Genomic_DNA"/>
</dbReference>
<accession>A0A0M9BQL7</accession>
<dbReference type="NCBIfam" id="NF033536">
    <property type="entry name" value="lasso_PqqD_Bac"/>
    <property type="match status" value="1"/>
</dbReference>
<sequence length="99" mass="11181">MTATKPMNGEDRVLRKEGNLVSDMGGEKVMMSIHNGKYYNLGSTGGRIWDLISEERTLAELVEVLASEYEIEPDLCREQVVQFLEHLTHEGLIDVTRGE</sequence>
<dbReference type="OrthoDB" id="1495225at2"/>
<dbReference type="InterPro" id="IPR008792">
    <property type="entry name" value="PQQD"/>
</dbReference>
<gene>
    <name evidence="1" type="ORF">AMS66_09245</name>
</gene>
<evidence type="ECO:0000313" key="2">
    <source>
        <dbReference type="Proteomes" id="UP000037688"/>
    </source>
</evidence>
<proteinExistence type="predicted"/>
<dbReference type="Proteomes" id="UP000037688">
    <property type="component" value="Unassembled WGS sequence"/>
</dbReference>
<reference evidence="1 2" key="1">
    <citation type="submission" date="2015-08" db="EMBL/GenBank/DDBJ databases">
        <title>Draft genome sequence of cellulolytic and xylanolytic Paenibacillus sp. A59, isolated from a decaying forest soil from Patagonia, Argentina.</title>
        <authorList>
            <person name="Ghio S."/>
            <person name="Caceres A.M."/>
            <person name="Talia P."/>
            <person name="Grasso D."/>
            <person name="Campos E."/>
        </authorList>
    </citation>
    <scope>NUCLEOTIDE SEQUENCE [LARGE SCALE GENOMIC DNA]</scope>
    <source>
        <strain evidence="1 2">A59</strain>
    </source>
</reference>
<protein>
    <submittedName>
        <fullName evidence="1">Metallophosphoesterase</fullName>
    </submittedName>
</protein>
<name>A0A0M9BQL7_9BACL</name>
<keyword evidence="2" id="KW-1185">Reference proteome</keyword>
<dbReference type="AlphaFoldDB" id="A0A0M9BQL7"/>
<evidence type="ECO:0000313" key="1">
    <source>
        <dbReference type="EMBL" id="KOY17023.1"/>
    </source>
</evidence>
<dbReference type="RefSeq" id="WP_053780505.1">
    <property type="nucleotide sequence ID" value="NZ_LITU01000050.1"/>
</dbReference>
<dbReference type="InterPro" id="IPR041881">
    <property type="entry name" value="PqqD_sf"/>
</dbReference>